<feature type="compositionally biased region" description="Polar residues" evidence="1">
    <location>
        <begin position="84"/>
        <end position="96"/>
    </location>
</feature>
<name>A0A0A8ZP52_ARUDO</name>
<sequence length="96" mass="10351">MHTRATTFATVVVVSTSAGHGADHTMLFALAATMAQAQARWKVYWRSPDHRASPSLHGRPPPSSAPLRCGSEAANAPARGSPRRIQSPQQAHRNTR</sequence>
<organism evidence="2">
    <name type="scientific">Arundo donax</name>
    <name type="common">Giant reed</name>
    <name type="synonym">Donax arundinaceus</name>
    <dbReference type="NCBI Taxonomy" id="35708"/>
    <lineage>
        <taxon>Eukaryota</taxon>
        <taxon>Viridiplantae</taxon>
        <taxon>Streptophyta</taxon>
        <taxon>Embryophyta</taxon>
        <taxon>Tracheophyta</taxon>
        <taxon>Spermatophyta</taxon>
        <taxon>Magnoliopsida</taxon>
        <taxon>Liliopsida</taxon>
        <taxon>Poales</taxon>
        <taxon>Poaceae</taxon>
        <taxon>PACMAD clade</taxon>
        <taxon>Arundinoideae</taxon>
        <taxon>Arundineae</taxon>
        <taxon>Arundo</taxon>
    </lineage>
</organism>
<reference evidence="2" key="1">
    <citation type="submission" date="2014-09" db="EMBL/GenBank/DDBJ databases">
        <authorList>
            <person name="Magalhaes I.L.F."/>
            <person name="Oliveira U."/>
            <person name="Santos F.R."/>
            <person name="Vidigal T.H.D.A."/>
            <person name="Brescovit A.D."/>
            <person name="Santos A.J."/>
        </authorList>
    </citation>
    <scope>NUCLEOTIDE SEQUENCE</scope>
    <source>
        <tissue evidence="2">Shoot tissue taken approximately 20 cm above the soil surface</tissue>
    </source>
</reference>
<evidence type="ECO:0000256" key="1">
    <source>
        <dbReference type="SAM" id="MobiDB-lite"/>
    </source>
</evidence>
<evidence type="ECO:0000313" key="2">
    <source>
        <dbReference type="EMBL" id="JAD41184.1"/>
    </source>
</evidence>
<reference evidence="2" key="2">
    <citation type="journal article" date="2015" name="Data Brief">
        <title>Shoot transcriptome of the giant reed, Arundo donax.</title>
        <authorList>
            <person name="Barrero R.A."/>
            <person name="Guerrero F.D."/>
            <person name="Moolhuijzen P."/>
            <person name="Goolsby J.A."/>
            <person name="Tidwell J."/>
            <person name="Bellgard S.E."/>
            <person name="Bellgard M.I."/>
        </authorList>
    </citation>
    <scope>NUCLEOTIDE SEQUENCE</scope>
    <source>
        <tissue evidence="2">Shoot tissue taken approximately 20 cm above the soil surface</tissue>
    </source>
</reference>
<dbReference type="EMBL" id="GBRH01256711">
    <property type="protein sequence ID" value="JAD41184.1"/>
    <property type="molecule type" value="Transcribed_RNA"/>
</dbReference>
<dbReference type="AlphaFoldDB" id="A0A0A8ZP52"/>
<accession>A0A0A8ZP52</accession>
<proteinExistence type="predicted"/>
<feature type="region of interest" description="Disordered" evidence="1">
    <location>
        <begin position="49"/>
        <end position="96"/>
    </location>
</feature>
<protein>
    <submittedName>
        <fullName evidence="2">Uncharacterized protein</fullName>
    </submittedName>
</protein>